<protein>
    <submittedName>
        <fullName evidence="3">Uncharacterized protein</fullName>
    </submittedName>
</protein>
<dbReference type="EMBL" id="BAABGY010000026">
    <property type="protein sequence ID" value="GAA4345488.1"/>
    <property type="molecule type" value="Genomic_DNA"/>
</dbReference>
<feature type="region of interest" description="Disordered" evidence="1">
    <location>
        <begin position="29"/>
        <end position="62"/>
    </location>
</feature>
<organism evidence="3 4">
    <name type="scientific">Flaviaesturariibacter amylovorans</name>
    <dbReference type="NCBI Taxonomy" id="1084520"/>
    <lineage>
        <taxon>Bacteria</taxon>
        <taxon>Pseudomonadati</taxon>
        <taxon>Bacteroidota</taxon>
        <taxon>Chitinophagia</taxon>
        <taxon>Chitinophagales</taxon>
        <taxon>Chitinophagaceae</taxon>
        <taxon>Flaviaestuariibacter</taxon>
    </lineage>
</organism>
<accession>A0ABP8HVM3</accession>
<proteinExistence type="predicted"/>
<sequence>MKTKYWILLGVGTAIGAAVAGWLLAQKDRDEEKPPKGAPQLNLQHPGDQSEFTPSPGESEIG</sequence>
<feature type="transmembrane region" description="Helical" evidence="2">
    <location>
        <begin position="6"/>
        <end position="25"/>
    </location>
</feature>
<evidence type="ECO:0000256" key="1">
    <source>
        <dbReference type="SAM" id="MobiDB-lite"/>
    </source>
</evidence>
<dbReference type="RefSeq" id="WP_345258571.1">
    <property type="nucleotide sequence ID" value="NZ_BAABGY010000026.1"/>
</dbReference>
<keyword evidence="2" id="KW-0812">Transmembrane</keyword>
<keyword evidence="2" id="KW-1133">Transmembrane helix</keyword>
<keyword evidence="4" id="KW-1185">Reference proteome</keyword>
<evidence type="ECO:0000313" key="4">
    <source>
        <dbReference type="Proteomes" id="UP001501725"/>
    </source>
</evidence>
<keyword evidence="2" id="KW-0472">Membrane</keyword>
<evidence type="ECO:0000313" key="3">
    <source>
        <dbReference type="EMBL" id="GAA4345488.1"/>
    </source>
</evidence>
<gene>
    <name evidence="3" type="ORF">GCM10023184_47460</name>
</gene>
<name>A0ABP8HVM3_9BACT</name>
<comment type="caution">
    <text evidence="3">The sequence shown here is derived from an EMBL/GenBank/DDBJ whole genome shotgun (WGS) entry which is preliminary data.</text>
</comment>
<evidence type="ECO:0000256" key="2">
    <source>
        <dbReference type="SAM" id="Phobius"/>
    </source>
</evidence>
<reference evidence="4" key="1">
    <citation type="journal article" date="2019" name="Int. J. Syst. Evol. Microbiol.">
        <title>The Global Catalogue of Microorganisms (GCM) 10K type strain sequencing project: providing services to taxonomists for standard genome sequencing and annotation.</title>
        <authorList>
            <consortium name="The Broad Institute Genomics Platform"/>
            <consortium name="The Broad Institute Genome Sequencing Center for Infectious Disease"/>
            <person name="Wu L."/>
            <person name="Ma J."/>
        </authorList>
    </citation>
    <scope>NUCLEOTIDE SEQUENCE [LARGE SCALE GENOMIC DNA]</scope>
    <source>
        <strain evidence="4">JCM 17919</strain>
    </source>
</reference>
<dbReference type="Proteomes" id="UP001501725">
    <property type="component" value="Unassembled WGS sequence"/>
</dbReference>